<dbReference type="Pfam" id="PF22022">
    <property type="entry name" value="Phage_int_M"/>
    <property type="match status" value="1"/>
</dbReference>
<feature type="domain" description="Core-binding (CB)" evidence="7">
    <location>
        <begin position="109"/>
        <end position="190"/>
    </location>
</feature>
<dbReference type="SUPFAM" id="SSF56349">
    <property type="entry name" value="DNA breaking-rejoining enzymes"/>
    <property type="match status" value="1"/>
</dbReference>
<dbReference type="GO" id="GO:0003677">
    <property type="term" value="F:DNA binding"/>
    <property type="evidence" value="ECO:0007669"/>
    <property type="project" value="UniProtKB-UniRule"/>
</dbReference>
<dbReference type="InterPro" id="IPR044068">
    <property type="entry name" value="CB"/>
</dbReference>
<protein>
    <submittedName>
        <fullName evidence="8">Integrase arm-type DNA-binding domain-containing protein</fullName>
    </submittedName>
</protein>
<dbReference type="PROSITE" id="PS51898">
    <property type="entry name" value="TYR_RECOMBINASE"/>
    <property type="match status" value="1"/>
</dbReference>
<dbReference type="PROSITE" id="PS51900">
    <property type="entry name" value="CB"/>
    <property type="match status" value="1"/>
</dbReference>
<evidence type="ECO:0000256" key="3">
    <source>
        <dbReference type="ARBA" id="ARBA00023125"/>
    </source>
</evidence>
<dbReference type="Gene3D" id="1.10.150.130">
    <property type="match status" value="1"/>
</dbReference>
<organism evidence="8 9">
    <name type="scientific">Celeribacter halophilus</name>
    <dbReference type="NCBI Taxonomy" id="576117"/>
    <lineage>
        <taxon>Bacteria</taxon>
        <taxon>Pseudomonadati</taxon>
        <taxon>Pseudomonadota</taxon>
        <taxon>Alphaproteobacteria</taxon>
        <taxon>Rhodobacterales</taxon>
        <taxon>Roseobacteraceae</taxon>
        <taxon>Celeribacter</taxon>
    </lineage>
</organism>
<comment type="caution">
    <text evidence="8">The sequence shown here is derived from an EMBL/GenBank/DDBJ whole genome shotgun (WGS) entry which is preliminary data.</text>
</comment>
<keyword evidence="3 5" id="KW-0238">DNA-binding</keyword>
<keyword evidence="2" id="KW-0229">DNA integration</keyword>
<dbReference type="InterPro" id="IPR053876">
    <property type="entry name" value="Phage_int_M"/>
</dbReference>
<evidence type="ECO:0000256" key="5">
    <source>
        <dbReference type="PROSITE-ProRule" id="PRU01248"/>
    </source>
</evidence>
<evidence type="ECO:0000313" key="9">
    <source>
        <dbReference type="Proteomes" id="UP001169823"/>
    </source>
</evidence>
<dbReference type="InterPro" id="IPR013762">
    <property type="entry name" value="Integrase-like_cat_sf"/>
</dbReference>
<sequence>MPRKAKELSAVEVRRLEHPGKGGNKTFAVGGVDGLLLQVTPTGAKSWLIKTTVAGTRRNIGLGSYPSVTLSQARDRAREIRDMIWQGIDPVEHRKATRAALAAAQRRGLTFADAVGEYCEAKLDQFRNEKHQKQWRSTLENYAVPEIGKMLVDDIQVQDVLRVLEPIWTTKTETASRLRGRIEAVLSWATVAGHRTGDNPARWRGNLKELLPAPTKVKRGDNQPAIALDDAGRWFKALRQREGFGARALEFLTLCAARSGEIRGATWDEIDLDKGLWIVPAARMKMDRKHRVPLSPAAVDLLQALPRIAGNPLVFPAQRGGQLSDATLSATMKRIHAADLDAGGVGFFDEVSKRPAVPHGLRSTFRDWAAERTDFPGDMAEIALAHKVGSAVEAAYRRNDMVEKRRDLMKKWAEFLC</sequence>
<dbReference type="InterPro" id="IPR038488">
    <property type="entry name" value="Integrase_DNA-bd_sf"/>
</dbReference>
<dbReference type="AlphaFoldDB" id="A0AAW7XMK2"/>
<dbReference type="InterPro" id="IPR025166">
    <property type="entry name" value="Integrase_DNA_bind_dom"/>
</dbReference>
<accession>A0AAW7XMK2</accession>
<dbReference type="PANTHER" id="PTHR30629">
    <property type="entry name" value="PROPHAGE INTEGRASE"/>
    <property type="match status" value="1"/>
</dbReference>
<comment type="similarity">
    <text evidence="1">Belongs to the 'phage' integrase family.</text>
</comment>
<name>A0AAW7XMK2_9RHOB</name>
<dbReference type="InterPro" id="IPR011010">
    <property type="entry name" value="DNA_brk_join_enz"/>
</dbReference>
<dbReference type="Gene3D" id="1.10.443.10">
    <property type="entry name" value="Intergrase catalytic core"/>
    <property type="match status" value="1"/>
</dbReference>
<dbReference type="Proteomes" id="UP001169823">
    <property type="component" value="Unassembled WGS sequence"/>
</dbReference>
<reference evidence="8" key="1">
    <citation type="submission" date="2023-07" db="EMBL/GenBank/DDBJ databases">
        <title>Genome content predicts the carbon catabolic preferences of heterotrophic bacteria.</title>
        <authorList>
            <person name="Gralka M."/>
        </authorList>
    </citation>
    <scope>NUCLEOTIDE SEQUENCE</scope>
    <source>
        <strain evidence="8">I2M02</strain>
    </source>
</reference>
<gene>
    <name evidence="8" type="ORF">Q4494_00110</name>
</gene>
<proteinExistence type="inferred from homology"/>
<evidence type="ECO:0000256" key="2">
    <source>
        <dbReference type="ARBA" id="ARBA00022908"/>
    </source>
</evidence>
<keyword evidence="4" id="KW-0233">DNA recombination</keyword>
<evidence type="ECO:0000256" key="4">
    <source>
        <dbReference type="ARBA" id="ARBA00023172"/>
    </source>
</evidence>
<dbReference type="PANTHER" id="PTHR30629:SF2">
    <property type="entry name" value="PROPHAGE INTEGRASE INTS-RELATED"/>
    <property type="match status" value="1"/>
</dbReference>
<dbReference type="GO" id="GO:0015074">
    <property type="term" value="P:DNA integration"/>
    <property type="evidence" value="ECO:0007669"/>
    <property type="project" value="UniProtKB-KW"/>
</dbReference>
<dbReference type="InterPro" id="IPR010998">
    <property type="entry name" value="Integrase_recombinase_N"/>
</dbReference>
<dbReference type="InterPro" id="IPR050808">
    <property type="entry name" value="Phage_Integrase"/>
</dbReference>
<dbReference type="EMBL" id="JAUOPJ010000001">
    <property type="protein sequence ID" value="MDO6455466.1"/>
    <property type="molecule type" value="Genomic_DNA"/>
</dbReference>
<dbReference type="CDD" id="cd00801">
    <property type="entry name" value="INT_P4_C"/>
    <property type="match status" value="1"/>
</dbReference>
<evidence type="ECO:0000256" key="1">
    <source>
        <dbReference type="ARBA" id="ARBA00008857"/>
    </source>
</evidence>
<evidence type="ECO:0000259" key="6">
    <source>
        <dbReference type="PROSITE" id="PS51898"/>
    </source>
</evidence>
<evidence type="ECO:0000259" key="7">
    <source>
        <dbReference type="PROSITE" id="PS51900"/>
    </source>
</evidence>
<dbReference type="InterPro" id="IPR002104">
    <property type="entry name" value="Integrase_catalytic"/>
</dbReference>
<dbReference type="Gene3D" id="3.30.160.390">
    <property type="entry name" value="Integrase, DNA-binding domain"/>
    <property type="match status" value="1"/>
</dbReference>
<dbReference type="GO" id="GO:0006310">
    <property type="term" value="P:DNA recombination"/>
    <property type="evidence" value="ECO:0007669"/>
    <property type="project" value="UniProtKB-KW"/>
</dbReference>
<dbReference type="Pfam" id="PF13356">
    <property type="entry name" value="Arm-DNA-bind_3"/>
    <property type="match status" value="1"/>
</dbReference>
<dbReference type="RefSeq" id="WP_303493908.1">
    <property type="nucleotide sequence ID" value="NZ_JAUOPJ010000001.1"/>
</dbReference>
<dbReference type="Pfam" id="PF00589">
    <property type="entry name" value="Phage_integrase"/>
    <property type="match status" value="1"/>
</dbReference>
<feature type="domain" description="Tyr recombinase" evidence="6">
    <location>
        <begin position="221"/>
        <end position="409"/>
    </location>
</feature>
<evidence type="ECO:0000313" key="8">
    <source>
        <dbReference type="EMBL" id="MDO6455466.1"/>
    </source>
</evidence>